<dbReference type="SUPFAM" id="SSF55811">
    <property type="entry name" value="Nudix"/>
    <property type="match status" value="1"/>
</dbReference>
<dbReference type="FunFam" id="3.90.79.10:FF:000087">
    <property type="entry name" value="Nudix (nucleoside diphosphate linked moiety X)-type motif 22"/>
    <property type="match status" value="1"/>
</dbReference>
<feature type="region of interest" description="Disordered" evidence="5">
    <location>
        <begin position="149"/>
        <end position="215"/>
    </location>
</feature>
<dbReference type="RefSeq" id="XP_034399121.1">
    <property type="nucleotide sequence ID" value="XM_034543230.1"/>
</dbReference>
<gene>
    <name evidence="7" type="primary">nudt22</name>
</gene>
<keyword evidence="3" id="KW-0378">Hydrolase</keyword>
<keyword evidence="2" id="KW-0479">Metal-binding</keyword>
<dbReference type="GeneID" id="117737335"/>
<feature type="compositionally biased region" description="Basic and acidic residues" evidence="5">
    <location>
        <begin position="153"/>
        <end position="166"/>
    </location>
</feature>
<accession>A0A8C2XKQ5</accession>
<evidence type="ECO:0000256" key="5">
    <source>
        <dbReference type="SAM" id="MobiDB-lite"/>
    </source>
</evidence>
<evidence type="ECO:0000313" key="8">
    <source>
        <dbReference type="Proteomes" id="UP000694565"/>
    </source>
</evidence>
<feature type="domain" description="Nudix hydrolase" evidence="6">
    <location>
        <begin position="261"/>
        <end position="436"/>
    </location>
</feature>
<dbReference type="GO" id="GO:0052751">
    <property type="term" value="F:GDP-mannose hydrolase activity"/>
    <property type="evidence" value="ECO:0007669"/>
    <property type="project" value="TreeGrafter"/>
</dbReference>
<reference evidence="7" key="2">
    <citation type="submission" date="2025-09" db="UniProtKB">
        <authorList>
            <consortium name="Ensembl"/>
        </authorList>
    </citation>
    <scope>IDENTIFICATION</scope>
</reference>
<dbReference type="CTD" id="84304"/>
<organism evidence="7 8">
    <name type="scientific">Cyclopterus lumpus</name>
    <name type="common">Lumpsucker</name>
    <dbReference type="NCBI Taxonomy" id="8103"/>
    <lineage>
        <taxon>Eukaryota</taxon>
        <taxon>Metazoa</taxon>
        <taxon>Chordata</taxon>
        <taxon>Craniata</taxon>
        <taxon>Vertebrata</taxon>
        <taxon>Euteleostomi</taxon>
        <taxon>Actinopterygii</taxon>
        <taxon>Neopterygii</taxon>
        <taxon>Teleostei</taxon>
        <taxon>Neoteleostei</taxon>
        <taxon>Acanthomorphata</taxon>
        <taxon>Eupercaria</taxon>
        <taxon>Perciformes</taxon>
        <taxon>Cottioidei</taxon>
        <taxon>Cottales</taxon>
        <taxon>Cyclopteridae</taxon>
        <taxon>Cyclopterus</taxon>
    </lineage>
</organism>
<feature type="compositionally biased region" description="Basic and acidic residues" evidence="5">
    <location>
        <begin position="173"/>
        <end position="187"/>
    </location>
</feature>
<dbReference type="PROSITE" id="PS51462">
    <property type="entry name" value="NUDIX"/>
    <property type="match status" value="1"/>
</dbReference>
<keyword evidence="8" id="KW-1185">Reference proteome</keyword>
<dbReference type="PANTHER" id="PTHR31835">
    <property type="entry name" value="URIDINE DIPHOSPHATE GLUCOSE PYROPHOSPHATASE"/>
    <property type="match status" value="1"/>
</dbReference>
<dbReference type="InterPro" id="IPR000086">
    <property type="entry name" value="NUDIX_hydrolase_dom"/>
</dbReference>
<feature type="compositionally biased region" description="Polar residues" evidence="5">
    <location>
        <begin position="188"/>
        <end position="203"/>
    </location>
</feature>
<protein>
    <submittedName>
        <fullName evidence="7">Nudix (nucleoside diphosphate linked moiety X)-type motif 22</fullName>
    </submittedName>
</protein>
<evidence type="ECO:0000256" key="3">
    <source>
        <dbReference type="ARBA" id="ARBA00022801"/>
    </source>
</evidence>
<proteinExistence type="predicted"/>
<dbReference type="Proteomes" id="UP000694565">
    <property type="component" value="Unplaced"/>
</dbReference>
<dbReference type="InterPro" id="IPR015797">
    <property type="entry name" value="NUDIX_hydrolase-like_dom_sf"/>
</dbReference>
<comment type="cofactor">
    <cofactor evidence="1">
        <name>Mg(2+)</name>
        <dbReference type="ChEBI" id="CHEBI:18420"/>
    </cofactor>
</comment>
<dbReference type="OrthoDB" id="242473at2759"/>
<name>A0A8C2XKQ5_CYCLU</name>
<dbReference type="Ensembl" id="ENSCLMT00005020776.1">
    <property type="protein sequence ID" value="ENSCLMP00005019752.1"/>
    <property type="gene ID" value="ENSCLMG00005009899.1"/>
</dbReference>
<evidence type="ECO:0000256" key="1">
    <source>
        <dbReference type="ARBA" id="ARBA00001946"/>
    </source>
</evidence>
<evidence type="ECO:0000256" key="2">
    <source>
        <dbReference type="ARBA" id="ARBA00022723"/>
    </source>
</evidence>
<dbReference type="InterPro" id="IPR055295">
    <property type="entry name" value="NUDT22/NUDT9-like"/>
</dbReference>
<evidence type="ECO:0000259" key="6">
    <source>
        <dbReference type="PROSITE" id="PS51462"/>
    </source>
</evidence>
<feature type="region of interest" description="Disordered" evidence="5">
    <location>
        <begin position="437"/>
        <end position="456"/>
    </location>
</feature>
<dbReference type="KEGG" id="clum:117737335"/>
<evidence type="ECO:0000313" key="7">
    <source>
        <dbReference type="Ensembl" id="ENSCLMP00005019752.1"/>
    </source>
</evidence>
<dbReference type="AlphaFoldDB" id="A0A8C2XKQ5"/>
<dbReference type="Gene3D" id="3.90.79.10">
    <property type="entry name" value="Nucleoside Triphosphate Pyrophosphohydrolase"/>
    <property type="match status" value="1"/>
</dbReference>
<dbReference type="GO" id="GO:0046872">
    <property type="term" value="F:metal ion binding"/>
    <property type="evidence" value="ECO:0007669"/>
    <property type="project" value="UniProtKB-KW"/>
</dbReference>
<feature type="compositionally biased region" description="Basic and acidic residues" evidence="5">
    <location>
        <begin position="438"/>
        <end position="456"/>
    </location>
</feature>
<reference evidence="7" key="1">
    <citation type="submission" date="2025-08" db="UniProtKB">
        <authorList>
            <consortium name="Ensembl"/>
        </authorList>
    </citation>
    <scope>IDENTIFICATION</scope>
</reference>
<sequence length="456" mass="50893">MVIMNTFCRLSKEEEGTTLGSSLHYIHSTQQVENTYRDFNDNPQREMMDSEVSVLLHCAAWRGLLQSQVQVELSERFNRQTDPSLEHEIEEVWTERVSKEPWLFNGSKFRLHSFCLASSSSVSPKLSPCTHRGHIPLLDCAEQQEGVLKHSRQRMEENVSIKDSLHDAVQSSLDKRNRPVNHRKNEDSAFSQATSIHSESKSVTGERPSKNTDDEQTASLLTLRLGLTCYKDYLGTNWSCRVAELRQHGEVQFGDPLALLAQPLGVGGVLCTDDGQVVLIRRSQRVAEAGGLLDIPGGHPEPKVVCERLGQLVCEEQISVDMMQERPVVSELFSSVCAEIRDEVNIPLSSLGEPVLMGVALNHTSAGRPSAEFYISCSLTSDEVRTLYWKGGAEASESTDIIFLSRTEVLQLDRSSPLWSELCPSAKGAVLLYQTVKPDSERGQKTRHDPSENTSR</sequence>
<dbReference type="GeneTree" id="ENSGT00390000017869"/>
<dbReference type="CDD" id="cd02883">
    <property type="entry name" value="NUDIX_Hydrolase"/>
    <property type="match status" value="1"/>
</dbReference>
<evidence type="ECO:0000256" key="4">
    <source>
        <dbReference type="ARBA" id="ARBA00022842"/>
    </source>
</evidence>
<dbReference type="PANTHER" id="PTHR31835:SF1">
    <property type="entry name" value="URIDINE DIPHOSPHATE GLUCOSE PYROPHOSPHATASE NUDT22"/>
    <property type="match status" value="1"/>
</dbReference>
<keyword evidence="4" id="KW-0460">Magnesium</keyword>